<dbReference type="AlphaFoldDB" id="A0AAV9VFY6"/>
<evidence type="ECO:0000256" key="3">
    <source>
        <dbReference type="RuleBase" id="RU364030"/>
    </source>
</evidence>
<protein>
    <recommendedName>
        <fullName evidence="3">Tubulin-specific chaperone A</fullName>
    </recommendedName>
</protein>
<accession>A0AAV9VFY6</accession>
<dbReference type="GO" id="GO:0007023">
    <property type="term" value="P:post-chaperonin tubulin folding pathway"/>
    <property type="evidence" value="ECO:0007669"/>
    <property type="project" value="UniProtKB-UniRule"/>
</dbReference>
<keyword evidence="3" id="KW-0963">Cytoplasm</keyword>
<dbReference type="InterPro" id="IPR004226">
    <property type="entry name" value="TBCA"/>
</dbReference>
<keyword evidence="4" id="KW-0175">Coiled coil</keyword>
<dbReference type="InterPro" id="IPR036126">
    <property type="entry name" value="TBCA_sf"/>
</dbReference>
<keyword evidence="3" id="KW-0493">Microtubule</keyword>
<feature type="coiled-coil region" evidence="4">
    <location>
        <begin position="66"/>
        <end position="103"/>
    </location>
</feature>
<gene>
    <name evidence="5" type="ORF">TWF696_000974</name>
</gene>
<dbReference type="PANTHER" id="PTHR21500">
    <property type="entry name" value="TUBULIN-SPECIFIC CHAPERONE A"/>
    <property type="match status" value="1"/>
</dbReference>
<evidence type="ECO:0000256" key="1">
    <source>
        <dbReference type="ARBA" id="ARBA00006806"/>
    </source>
</evidence>
<comment type="subunit">
    <text evidence="3">Supercomplex made of cofactors A to E. Cofactors A and D function by capturing and stabilizing tubulin in a quasi-native conformation. Cofactor E binds to the cofactor D-tubulin complex; interaction with cofactor C then causes the release of tubulin polypeptides that are committed to the native state.</text>
</comment>
<evidence type="ECO:0000256" key="4">
    <source>
        <dbReference type="SAM" id="Coils"/>
    </source>
</evidence>
<dbReference type="GO" id="GO:0005829">
    <property type="term" value="C:cytosol"/>
    <property type="evidence" value="ECO:0007669"/>
    <property type="project" value="TreeGrafter"/>
</dbReference>
<dbReference type="GO" id="GO:0048487">
    <property type="term" value="F:beta-tubulin binding"/>
    <property type="evidence" value="ECO:0007669"/>
    <property type="project" value="InterPro"/>
</dbReference>
<keyword evidence="3" id="KW-0206">Cytoskeleton</keyword>
<comment type="caution">
    <text evidence="5">The sequence shown here is derived from an EMBL/GenBank/DDBJ whole genome shotgun (WGS) entry which is preliminary data.</text>
</comment>
<proteinExistence type="inferred from homology"/>
<keyword evidence="6" id="KW-1185">Reference proteome</keyword>
<comment type="similarity">
    <text evidence="1 3">Belongs to the TBCA family.</text>
</comment>
<dbReference type="GO" id="GO:0007021">
    <property type="term" value="P:tubulin complex assembly"/>
    <property type="evidence" value="ECO:0007669"/>
    <property type="project" value="UniProtKB-UniRule"/>
</dbReference>
<sequence>MPPPTPLKIKTSSVARLIKEEQSYHKEVALQKAKIERMVAAGEDIYEINQQKKVLADTEQMIPELHSKLNQAVEVLEIELENIDEETEEKEQALAAVQEAKRVYAGSASAAVNDLFTDVS</sequence>
<evidence type="ECO:0000313" key="6">
    <source>
        <dbReference type="Proteomes" id="UP001375240"/>
    </source>
</evidence>
<dbReference type="Pfam" id="PF02970">
    <property type="entry name" value="TBCA"/>
    <property type="match status" value="1"/>
</dbReference>
<dbReference type="Proteomes" id="UP001375240">
    <property type="component" value="Unassembled WGS sequence"/>
</dbReference>
<keyword evidence="2 3" id="KW-0143">Chaperone</keyword>
<organism evidence="5 6">
    <name type="scientific">Orbilia brochopaga</name>
    <dbReference type="NCBI Taxonomy" id="3140254"/>
    <lineage>
        <taxon>Eukaryota</taxon>
        <taxon>Fungi</taxon>
        <taxon>Dikarya</taxon>
        <taxon>Ascomycota</taxon>
        <taxon>Pezizomycotina</taxon>
        <taxon>Orbiliomycetes</taxon>
        <taxon>Orbiliales</taxon>
        <taxon>Orbiliaceae</taxon>
        <taxon>Orbilia</taxon>
    </lineage>
</organism>
<dbReference type="GO" id="GO:0005874">
    <property type="term" value="C:microtubule"/>
    <property type="evidence" value="ECO:0007669"/>
    <property type="project" value="UniProtKB-KW"/>
</dbReference>
<comment type="subcellular location">
    <subcellularLocation>
        <location evidence="3">Cytoplasm</location>
        <location evidence="3">Cytoskeleton</location>
    </subcellularLocation>
</comment>
<dbReference type="Gene3D" id="1.20.58.90">
    <property type="match status" value="1"/>
</dbReference>
<name>A0AAV9VFY6_9PEZI</name>
<dbReference type="PANTHER" id="PTHR21500:SF0">
    <property type="entry name" value="TUBULIN-SPECIFIC CHAPERONE A"/>
    <property type="match status" value="1"/>
</dbReference>
<dbReference type="EMBL" id="JAVHNQ010000001">
    <property type="protein sequence ID" value="KAK6359841.1"/>
    <property type="molecule type" value="Genomic_DNA"/>
</dbReference>
<evidence type="ECO:0000256" key="2">
    <source>
        <dbReference type="ARBA" id="ARBA00023186"/>
    </source>
</evidence>
<reference evidence="5 6" key="1">
    <citation type="submission" date="2019-10" db="EMBL/GenBank/DDBJ databases">
        <authorList>
            <person name="Palmer J.M."/>
        </authorList>
    </citation>
    <scope>NUCLEOTIDE SEQUENCE [LARGE SCALE GENOMIC DNA]</scope>
    <source>
        <strain evidence="5 6">TWF696</strain>
    </source>
</reference>
<dbReference type="SUPFAM" id="SSF46988">
    <property type="entry name" value="Tubulin chaperone cofactor A"/>
    <property type="match status" value="1"/>
</dbReference>
<evidence type="ECO:0000313" key="5">
    <source>
        <dbReference type="EMBL" id="KAK6359841.1"/>
    </source>
</evidence>